<evidence type="ECO:0000313" key="2">
    <source>
        <dbReference type="Proteomes" id="UP000268014"/>
    </source>
</evidence>
<dbReference type="WBParaSite" id="HPLM_0000881801-mRNA-1">
    <property type="protein sequence ID" value="HPLM_0000881801-mRNA-1"/>
    <property type="gene ID" value="HPLM_0000881801"/>
</dbReference>
<proteinExistence type="predicted"/>
<protein>
    <submittedName>
        <fullName evidence="3">Minor capsid protein</fullName>
    </submittedName>
</protein>
<dbReference type="AlphaFoldDB" id="A0A0N4WDY1"/>
<accession>A0A0N4WDY1</accession>
<sequence>MSTDVFGIYGNALATNTLSETIEFIFRSSNVNETQNVMDMIMGTMAANLNTATAWKVLIALGGEIDASQRRDYFESVVPRIAGLHRKMNMIAEKLALMYGFTGDSAQNYSKLIRAMQLSSIVSSALMAAGNNTSQYKQVETMAKQLGVVSNAGITNNAPVSAVIGIGGARSGGVSALQPGPTNSTASVSSINGTASAASLGAVTNATGAGAVPLVAPTPSNLTAAKPGFSATGSTHHFFA</sequence>
<name>A0A0N4WDY1_HAEPC</name>
<dbReference type="OrthoDB" id="10360867at2759"/>
<dbReference type="Proteomes" id="UP000268014">
    <property type="component" value="Unassembled WGS sequence"/>
</dbReference>
<evidence type="ECO:0000313" key="1">
    <source>
        <dbReference type="EMBL" id="VDO35870.1"/>
    </source>
</evidence>
<evidence type="ECO:0000313" key="3">
    <source>
        <dbReference type="WBParaSite" id="HPLM_0000881801-mRNA-1"/>
    </source>
</evidence>
<organism evidence="3">
    <name type="scientific">Haemonchus placei</name>
    <name type="common">Barber's pole worm</name>
    <dbReference type="NCBI Taxonomy" id="6290"/>
    <lineage>
        <taxon>Eukaryota</taxon>
        <taxon>Metazoa</taxon>
        <taxon>Ecdysozoa</taxon>
        <taxon>Nematoda</taxon>
        <taxon>Chromadorea</taxon>
        <taxon>Rhabditida</taxon>
        <taxon>Rhabditina</taxon>
        <taxon>Rhabditomorpha</taxon>
        <taxon>Strongyloidea</taxon>
        <taxon>Trichostrongylidae</taxon>
        <taxon>Haemonchus</taxon>
    </lineage>
</organism>
<keyword evidence="2" id="KW-1185">Reference proteome</keyword>
<reference evidence="3" key="1">
    <citation type="submission" date="2017-02" db="UniProtKB">
        <authorList>
            <consortium name="WormBaseParasite"/>
        </authorList>
    </citation>
    <scope>IDENTIFICATION</scope>
</reference>
<gene>
    <name evidence="1" type="ORF">HPLM_LOCUS8810</name>
</gene>
<dbReference type="EMBL" id="UZAF01016936">
    <property type="protein sequence ID" value="VDO35870.1"/>
    <property type="molecule type" value="Genomic_DNA"/>
</dbReference>
<reference evidence="1 2" key="2">
    <citation type="submission" date="2018-11" db="EMBL/GenBank/DDBJ databases">
        <authorList>
            <consortium name="Pathogen Informatics"/>
        </authorList>
    </citation>
    <scope>NUCLEOTIDE SEQUENCE [LARGE SCALE GENOMIC DNA]</scope>
    <source>
        <strain evidence="1 2">MHpl1</strain>
    </source>
</reference>